<protein>
    <submittedName>
        <fullName evidence="1">Uncharacterized protein</fullName>
    </submittedName>
</protein>
<proteinExistence type="predicted"/>
<reference evidence="1" key="1">
    <citation type="submission" date="2019-05" db="EMBL/GenBank/DDBJ databases">
        <authorList>
            <person name="Naeem R."/>
            <person name="Antony C."/>
            <person name="Guan Q."/>
        </authorList>
    </citation>
    <scope>NUCLEOTIDE SEQUENCE</scope>
    <source>
        <strain evidence="1">2</strain>
    </source>
</reference>
<organism evidence="1">
    <name type="scientific">Mycobacterium riyadhense</name>
    <dbReference type="NCBI Taxonomy" id="486698"/>
    <lineage>
        <taxon>Bacteria</taxon>
        <taxon>Bacillati</taxon>
        <taxon>Actinomycetota</taxon>
        <taxon>Actinomycetes</taxon>
        <taxon>Mycobacteriales</taxon>
        <taxon>Mycobacteriaceae</taxon>
        <taxon>Mycobacterium</taxon>
    </lineage>
</organism>
<dbReference type="RefSeq" id="WP_204081937.1">
    <property type="nucleotide sequence ID" value="NZ_CAJMWI010000001.1"/>
</dbReference>
<accession>A0A653EW64</accession>
<dbReference type="EMBL" id="LR589118">
    <property type="protein sequence ID" value="VTP01573.1"/>
    <property type="molecule type" value="Genomic_DNA"/>
</dbReference>
<evidence type="ECO:0000313" key="1">
    <source>
        <dbReference type="EMBL" id="VTP01573.1"/>
    </source>
</evidence>
<dbReference type="AlphaFoldDB" id="A0A653EW64"/>
<sequence>MKLNSQNLQALKIPVPRYAPLHDPTAFLENRSVFGDLVDRPRFVEPYLWALDSLHRVGARATLKALL</sequence>
<gene>
    <name evidence="1" type="ORF">BIN_B_04103</name>
</gene>
<name>A0A653EW64_9MYCO</name>